<protein>
    <submittedName>
        <fullName evidence="1">Putative secreted protein</fullName>
    </submittedName>
</protein>
<name>A0A6B0UPD1_IXORI</name>
<dbReference type="AlphaFoldDB" id="A0A6B0UPD1"/>
<reference evidence="1" key="1">
    <citation type="submission" date="2019-12" db="EMBL/GenBank/DDBJ databases">
        <title>An insight into the sialome of adult female Ixodes ricinus ticks feeding for 6 days.</title>
        <authorList>
            <person name="Perner J."/>
            <person name="Ribeiro J.M.C."/>
        </authorList>
    </citation>
    <scope>NUCLEOTIDE SEQUENCE</scope>
    <source>
        <strain evidence="1">Semi-engorged</strain>
        <tissue evidence="1">Salivary glands</tissue>
    </source>
</reference>
<accession>A0A6B0UPD1</accession>
<organism evidence="1">
    <name type="scientific">Ixodes ricinus</name>
    <name type="common">Common tick</name>
    <name type="synonym">Acarus ricinus</name>
    <dbReference type="NCBI Taxonomy" id="34613"/>
    <lineage>
        <taxon>Eukaryota</taxon>
        <taxon>Metazoa</taxon>
        <taxon>Ecdysozoa</taxon>
        <taxon>Arthropoda</taxon>
        <taxon>Chelicerata</taxon>
        <taxon>Arachnida</taxon>
        <taxon>Acari</taxon>
        <taxon>Parasitiformes</taxon>
        <taxon>Ixodida</taxon>
        <taxon>Ixodoidea</taxon>
        <taxon>Ixodidae</taxon>
        <taxon>Ixodinae</taxon>
        <taxon>Ixodes</taxon>
    </lineage>
</organism>
<sequence>MTTFRLLSTVAGASLRCVASRGWERSSVFGGCLLRSFAVTPPTVVAAVSFHNEIGGTGCPDESGGRARVNVEAKENGNLGLESAPGTGVVGGGLRCPGRFPRRGRGSFGAKPRRPICRYGHLL</sequence>
<evidence type="ECO:0000313" key="1">
    <source>
        <dbReference type="EMBL" id="MXU91555.1"/>
    </source>
</evidence>
<dbReference type="EMBL" id="GIFC01009472">
    <property type="protein sequence ID" value="MXU91555.1"/>
    <property type="molecule type" value="Transcribed_RNA"/>
</dbReference>
<proteinExistence type="predicted"/>